<comment type="caution">
    <text evidence="1">The sequence shown here is derived from an EMBL/GenBank/DDBJ whole genome shotgun (WGS) entry which is preliminary data.</text>
</comment>
<name>A0ABP9ELY6_9GAMM</name>
<dbReference type="Proteomes" id="UP001499988">
    <property type="component" value="Unassembled WGS sequence"/>
</dbReference>
<evidence type="ECO:0000313" key="1">
    <source>
        <dbReference type="EMBL" id="GAA4881322.1"/>
    </source>
</evidence>
<protein>
    <submittedName>
        <fullName evidence="1">Uncharacterized protein</fullName>
    </submittedName>
</protein>
<evidence type="ECO:0000313" key="2">
    <source>
        <dbReference type="Proteomes" id="UP001499988"/>
    </source>
</evidence>
<proteinExistence type="predicted"/>
<gene>
    <name evidence="1" type="ORF">GCM10023333_14330</name>
</gene>
<reference evidence="2" key="1">
    <citation type="journal article" date="2019" name="Int. J. Syst. Evol. Microbiol.">
        <title>The Global Catalogue of Microorganisms (GCM) 10K type strain sequencing project: providing services to taxonomists for standard genome sequencing and annotation.</title>
        <authorList>
            <consortium name="The Broad Institute Genomics Platform"/>
            <consortium name="The Broad Institute Genome Sequencing Center for Infectious Disease"/>
            <person name="Wu L."/>
            <person name="Ma J."/>
        </authorList>
    </citation>
    <scope>NUCLEOTIDE SEQUENCE [LARGE SCALE GENOMIC DNA]</scope>
    <source>
        <strain evidence="2">JCM 18401</strain>
    </source>
</reference>
<accession>A0ABP9ELY6</accession>
<dbReference type="EMBL" id="BAABJZ010000020">
    <property type="protein sequence ID" value="GAA4881322.1"/>
    <property type="molecule type" value="Genomic_DNA"/>
</dbReference>
<organism evidence="1 2">
    <name type="scientific">Ferrimonas pelagia</name>
    <dbReference type="NCBI Taxonomy" id="1177826"/>
    <lineage>
        <taxon>Bacteria</taxon>
        <taxon>Pseudomonadati</taxon>
        <taxon>Pseudomonadota</taxon>
        <taxon>Gammaproteobacteria</taxon>
        <taxon>Alteromonadales</taxon>
        <taxon>Ferrimonadaceae</taxon>
        <taxon>Ferrimonas</taxon>
    </lineage>
</organism>
<sequence length="57" mass="6508">MTAQASTELTHRFIQGKGLPRGWHNDGIIELRIVPQQRHMRVSRLASAAREQETKAE</sequence>
<keyword evidence="2" id="KW-1185">Reference proteome</keyword>